<dbReference type="InParanoid" id="B9RJ41"/>
<sequence length="69" mass="8079">MSSKDSGSSSDVSLYNDFRGLTRQRLSHEMLRFAREEDKESTWKVLITENFTLRIMSSVFKMDDIRSVI</sequence>
<reference evidence="2" key="1">
    <citation type="journal article" date="2010" name="Nat. Biotechnol.">
        <title>Draft genome sequence of the oilseed species Ricinus communis.</title>
        <authorList>
            <person name="Chan A.P."/>
            <person name="Crabtree J."/>
            <person name="Zhao Q."/>
            <person name="Lorenzi H."/>
            <person name="Orvis J."/>
            <person name="Puiu D."/>
            <person name="Melake-Berhan A."/>
            <person name="Jones K.M."/>
            <person name="Redman J."/>
            <person name="Chen G."/>
            <person name="Cahoon E.B."/>
            <person name="Gedil M."/>
            <person name="Stanke M."/>
            <person name="Haas B.J."/>
            <person name="Wortman J.R."/>
            <person name="Fraser-Liggett C.M."/>
            <person name="Ravel J."/>
            <person name="Rabinowicz P.D."/>
        </authorList>
    </citation>
    <scope>NUCLEOTIDE SEQUENCE [LARGE SCALE GENOMIC DNA]</scope>
    <source>
        <strain evidence="2">cv. Hale</strain>
    </source>
</reference>
<protein>
    <submittedName>
        <fullName evidence="1">Uncharacterized protein</fullName>
    </submittedName>
</protein>
<name>B9RJ41_RICCO</name>
<gene>
    <name evidence="1" type="ORF">RCOM_1030820</name>
</gene>
<proteinExistence type="predicted"/>
<dbReference type="InterPro" id="IPR036045">
    <property type="entry name" value="Sec1-like_sf"/>
</dbReference>
<dbReference type="SUPFAM" id="SSF56815">
    <property type="entry name" value="Sec1/munc18-like (SM) proteins"/>
    <property type="match status" value="1"/>
</dbReference>
<dbReference type="Gene3D" id="3.40.50.2060">
    <property type="match status" value="1"/>
</dbReference>
<keyword evidence="2" id="KW-1185">Reference proteome</keyword>
<dbReference type="EMBL" id="EQ973783">
    <property type="protein sequence ID" value="EEF48343.1"/>
    <property type="molecule type" value="Genomic_DNA"/>
</dbReference>
<dbReference type="AlphaFoldDB" id="B9RJ41"/>
<organism evidence="1 2">
    <name type="scientific">Ricinus communis</name>
    <name type="common">Castor bean</name>
    <dbReference type="NCBI Taxonomy" id="3988"/>
    <lineage>
        <taxon>Eukaryota</taxon>
        <taxon>Viridiplantae</taxon>
        <taxon>Streptophyta</taxon>
        <taxon>Embryophyta</taxon>
        <taxon>Tracheophyta</taxon>
        <taxon>Spermatophyta</taxon>
        <taxon>Magnoliopsida</taxon>
        <taxon>eudicotyledons</taxon>
        <taxon>Gunneridae</taxon>
        <taxon>Pentapetalae</taxon>
        <taxon>rosids</taxon>
        <taxon>fabids</taxon>
        <taxon>Malpighiales</taxon>
        <taxon>Euphorbiaceae</taxon>
        <taxon>Acalyphoideae</taxon>
        <taxon>Acalypheae</taxon>
        <taxon>Ricinus</taxon>
    </lineage>
</organism>
<dbReference type="Proteomes" id="UP000008311">
    <property type="component" value="Unassembled WGS sequence"/>
</dbReference>
<evidence type="ECO:0000313" key="2">
    <source>
        <dbReference type="Proteomes" id="UP000008311"/>
    </source>
</evidence>
<accession>B9RJ41</accession>
<dbReference type="STRING" id="3988.B9RJ41"/>
<evidence type="ECO:0000313" key="1">
    <source>
        <dbReference type="EMBL" id="EEF48343.1"/>
    </source>
</evidence>
<dbReference type="InterPro" id="IPR043154">
    <property type="entry name" value="Sec-1-like_dom1"/>
</dbReference>